<gene>
    <name evidence="1" type="ORF">S03H2_38241</name>
</gene>
<name>X1IAV7_9ZZZZ</name>
<organism evidence="1">
    <name type="scientific">marine sediment metagenome</name>
    <dbReference type="NCBI Taxonomy" id="412755"/>
    <lineage>
        <taxon>unclassified sequences</taxon>
        <taxon>metagenomes</taxon>
        <taxon>ecological metagenomes</taxon>
    </lineage>
</organism>
<accession>X1IAV7</accession>
<feature type="non-terminal residue" evidence="1">
    <location>
        <position position="31"/>
    </location>
</feature>
<reference evidence="1" key="1">
    <citation type="journal article" date="2014" name="Front. Microbiol.">
        <title>High frequency of phylogenetically diverse reductive dehalogenase-homologous genes in deep subseafloor sedimentary metagenomes.</title>
        <authorList>
            <person name="Kawai M."/>
            <person name="Futagami T."/>
            <person name="Toyoda A."/>
            <person name="Takaki Y."/>
            <person name="Nishi S."/>
            <person name="Hori S."/>
            <person name="Arai W."/>
            <person name="Tsubouchi T."/>
            <person name="Morono Y."/>
            <person name="Uchiyama I."/>
            <person name="Ito T."/>
            <person name="Fujiyama A."/>
            <person name="Inagaki F."/>
            <person name="Takami H."/>
        </authorList>
    </citation>
    <scope>NUCLEOTIDE SEQUENCE</scope>
    <source>
        <strain evidence="1">Expedition CK06-06</strain>
    </source>
</reference>
<comment type="caution">
    <text evidence="1">The sequence shown here is derived from an EMBL/GenBank/DDBJ whole genome shotgun (WGS) entry which is preliminary data.</text>
</comment>
<dbReference type="AlphaFoldDB" id="X1IAV7"/>
<evidence type="ECO:0000313" key="1">
    <source>
        <dbReference type="EMBL" id="GAH54708.1"/>
    </source>
</evidence>
<protein>
    <submittedName>
        <fullName evidence="1">Uncharacterized protein</fullName>
    </submittedName>
</protein>
<proteinExistence type="predicted"/>
<dbReference type="EMBL" id="BARU01023575">
    <property type="protein sequence ID" value="GAH54708.1"/>
    <property type="molecule type" value="Genomic_DNA"/>
</dbReference>
<sequence length="31" mass="3626">MRFKGVIAFTPYNHKRKIDILVKNLHVTGQT</sequence>